<feature type="region of interest" description="Disordered" evidence="2">
    <location>
        <begin position="52"/>
        <end position="98"/>
    </location>
</feature>
<dbReference type="VEuPathDB" id="FungiDB:GWK60_A04059"/>
<dbReference type="GO" id="GO:0000131">
    <property type="term" value="C:incipient cellular bud site"/>
    <property type="evidence" value="ECO:0007669"/>
    <property type="project" value="EnsemblFungi"/>
</dbReference>
<protein>
    <submittedName>
        <fullName evidence="3">Mitochondrial MYO2 receptor-related protein 1</fullName>
    </submittedName>
</protein>
<gene>
    <name evidence="3" type="ORF">AO440_000119</name>
</gene>
<feature type="region of interest" description="Disordered" evidence="2">
    <location>
        <begin position="127"/>
        <end position="152"/>
    </location>
</feature>
<proteinExistence type="predicted"/>
<feature type="compositionally biased region" description="Polar residues" evidence="2">
    <location>
        <begin position="131"/>
        <end position="152"/>
    </location>
</feature>
<dbReference type="EMBL" id="LLZZ01000157">
    <property type="protein sequence ID" value="KTA97724.1"/>
    <property type="molecule type" value="Genomic_DNA"/>
</dbReference>
<feature type="compositionally biased region" description="Acidic residues" evidence="2">
    <location>
        <begin position="508"/>
        <end position="521"/>
    </location>
</feature>
<reference evidence="3 4" key="1">
    <citation type="submission" date="2015-10" db="EMBL/GenBank/DDBJ databases">
        <title>Draft genomes sequences of Candida glabrata isolates 1A, 1B, 2A, 2B, 3A and 3B.</title>
        <authorList>
            <person name="Haavelsrud O.E."/>
            <person name="Gaustad P."/>
        </authorList>
    </citation>
    <scope>NUCLEOTIDE SEQUENCE [LARGE SCALE GENOMIC DNA]</scope>
    <source>
        <strain evidence="3">910700640</strain>
    </source>
</reference>
<evidence type="ECO:0000313" key="3">
    <source>
        <dbReference type="EMBL" id="KTA97724.1"/>
    </source>
</evidence>
<evidence type="ECO:0000256" key="1">
    <source>
        <dbReference type="SAM" id="Coils"/>
    </source>
</evidence>
<dbReference type="Pfam" id="PF08505">
    <property type="entry name" value="MMR1"/>
    <property type="match status" value="1"/>
</dbReference>
<dbReference type="GO" id="GO:0032541">
    <property type="term" value="C:cortical endoplasmic reticulum"/>
    <property type="evidence" value="ECO:0007669"/>
    <property type="project" value="EnsemblFungi"/>
</dbReference>
<evidence type="ECO:0000256" key="2">
    <source>
        <dbReference type="SAM" id="MobiDB-lite"/>
    </source>
</evidence>
<feature type="coiled-coil region" evidence="1">
    <location>
        <begin position="351"/>
        <end position="378"/>
    </location>
</feature>
<dbReference type="GO" id="GO:0048312">
    <property type="term" value="P:intracellular distribution of mitochondria"/>
    <property type="evidence" value="ECO:0007669"/>
    <property type="project" value="EnsemblFungi"/>
</dbReference>
<dbReference type="VEuPathDB" id="FungiDB:CAGL0A04169g"/>
<dbReference type="AlphaFoldDB" id="A0A0W0CE99"/>
<organism evidence="3 4">
    <name type="scientific">Candida glabrata</name>
    <name type="common">Yeast</name>
    <name type="synonym">Torulopsis glabrata</name>
    <dbReference type="NCBI Taxonomy" id="5478"/>
    <lineage>
        <taxon>Eukaryota</taxon>
        <taxon>Fungi</taxon>
        <taxon>Dikarya</taxon>
        <taxon>Ascomycota</taxon>
        <taxon>Saccharomycotina</taxon>
        <taxon>Saccharomycetes</taxon>
        <taxon>Saccharomycetales</taxon>
        <taxon>Saccharomycetaceae</taxon>
        <taxon>Nakaseomyces</taxon>
    </lineage>
</organism>
<dbReference type="Proteomes" id="UP000054886">
    <property type="component" value="Unassembled WGS sequence"/>
</dbReference>
<dbReference type="GO" id="GO:0005543">
    <property type="term" value="F:phospholipid binding"/>
    <property type="evidence" value="ECO:0007669"/>
    <property type="project" value="EnsemblFungi"/>
</dbReference>
<evidence type="ECO:0000313" key="4">
    <source>
        <dbReference type="Proteomes" id="UP000054886"/>
    </source>
</evidence>
<comment type="caution">
    <text evidence="3">The sequence shown here is derived from an EMBL/GenBank/DDBJ whole genome shotgun (WGS) entry which is preliminary data.</text>
</comment>
<dbReference type="GO" id="GO:0005741">
    <property type="term" value="C:mitochondrial outer membrane"/>
    <property type="evidence" value="ECO:0007669"/>
    <property type="project" value="EnsemblFungi"/>
</dbReference>
<dbReference type="InterPro" id="IPR013712">
    <property type="entry name" value="MMR1"/>
</dbReference>
<dbReference type="GO" id="GO:0000001">
    <property type="term" value="P:mitochondrion inheritance"/>
    <property type="evidence" value="ECO:0007669"/>
    <property type="project" value="EnsemblFungi"/>
</dbReference>
<dbReference type="GO" id="GO:0005935">
    <property type="term" value="C:cellular bud neck"/>
    <property type="evidence" value="ECO:0007669"/>
    <property type="project" value="EnsemblFungi"/>
</dbReference>
<keyword evidence="3" id="KW-0675">Receptor</keyword>
<feature type="compositionally biased region" description="Low complexity" evidence="2">
    <location>
        <begin position="488"/>
        <end position="505"/>
    </location>
</feature>
<name>A0A0W0CE99_CANGB</name>
<feature type="compositionally biased region" description="Low complexity" evidence="2">
    <location>
        <begin position="533"/>
        <end position="543"/>
    </location>
</feature>
<accession>A0A0W0CE99</accession>
<feature type="compositionally biased region" description="Basic residues" evidence="2">
    <location>
        <begin position="444"/>
        <end position="457"/>
    </location>
</feature>
<dbReference type="VEuPathDB" id="FungiDB:GVI51_A04015"/>
<dbReference type="VEuPathDB" id="FungiDB:B1J91_A04169g"/>
<feature type="region of interest" description="Disordered" evidence="2">
    <location>
        <begin position="432"/>
        <end position="548"/>
    </location>
</feature>
<keyword evidence="1" id="KW-0175">Coiled coil</keyword>
<feature type="region of interest" description="Disordered" evidence="2">
    <location>
        <begin position="169"/>
        <end position="247"/>
    </location>
</feature>
<feature type="compositionally biased region" description="Basic and acidic residues" evidence="2">
    <location>
        <begin position="178"/>
        <end position="223"/>
    </location>
</feature>
<sequence>MNSPHFNELSPSMSPIAFGFDDKTLLSPTKLKLDQHAPMNSLLYPTSLSKLSELSRTGRSQQRSRRDSDTLRSLSPLRLQFQNTGGANPGPNFSMGAPKMLKPEFLQKSSTSTSTLPLLSALLMKTGNGKAGSQQQGSASNENNSQTTSMSGFEQVSMIKESLDQLRQEVIVPKRNKNRDSTSTRRDRATTTKDETLAVSDDKDARKVSDANSEKTLYEEQHLRKQVPASHSKEVGSSRIFSTETATSAKDIDSQQLRDGLDVEALPTDRNGFVQIDHKNINTNRYSFISATSTDYDMEWYESQNNIAKHANSHRHGHLSSNRMMSVIQDDLRNQVNLESQSSQSSTSYEAQKLDLKIKQLELEISELKLQNEKLIHSITTNRIVEDRLLMDFIGNNENAPIAKPTQQRDMEKKVKQLEKRFDSYQKVLKQLKVISNSPPPKKSNSKHGHRHSHGHRKSCDNIQLTDNRGRILRISSTELRKLDEQQDSSSSSPSSFSDSPSSTSVIAEDEIEQIDLEDPTEEKITVKKRQNAASSVASATSSKKGFQLNFQVQLDDMEKIPKTPSPEL</sequence>